<dbReference type="GO" id="GO:0004176">
    <property type="term" value="F:ATP-dependent peptidase activity"/>
    <property type="evidence" value="ECO:0007669"/>
    <property type="project" value="InterPro"/>
</dbReference>
<feature type="transmembrane region" description="Helical" evidence="2">
    <location>
        <begin position="35"/>
        <end position="55"/>
    </location>
</feature>
<evidence type="ECO:0000259" key="4">
    <source>
        <dbReference type="Pfam" id="PF13180"/>
    </source>
</evidence>
<sequence>MCLRHPRTTAEGTPVTSIDSTPPARARGAVAPRRTVAGIWALVVALIALVVLTFLPTGYVIEQPGPVYDTIGGVEDADGEITPLISVKGAETYETSGSLDLTTVQVVGNRERTPSWFELALAWLDGSRAVVPIDSVFPAGQTSEQREEQNTAMMVDSQAEATAAALTELGYDVGARLEVVGPTGDDSPAVGVVEEGDVVLAADGQEVADVDELKSVVAAGEGDPLTLTVERDGERRDLEITPEEATIDGERTWLIGVYLTTAFDFPIDVSIRLDDVGGPSAGTMFALGIIDTLTPGEMTGGEEIAGTGTIDAAGTVGPIGGIRQKLHGARDAGAEFFLAPASNCDEVVGHVPDGLQVFSIETLDDALTSVDAIAAGDTGDLATCSG</sequence>
<reference evidence="5 6" key="1">
    <citation type="submission" date="2018-09" db="EMBL/GenBank/DDBJ databases">
        <title>Whole genome sequencing of Microbacterium oryzae strain MB-10T.</title>
        <authorList>
            <person name="Das S.K."/>
        </authorList>
    </citation>
    <scope>NUCLEOTIDE SEQUENCE [LARGE SCALE GENOMIC DNA]</scope>
    <source>
        <strain evidence="5 6">MB-10</strain>
    </source>
</reference>
<dbReference type="InterPro" id="IPR001478">
    <property type="entry name" value="PDZ"/>
</dbReference>
<dbReference type="SUPFAM" id="SSF50156">
    <property type="entry name" value="PDZ domain-like"/>
    <property type="match status" value="1"/>
</dbReference>
<feature type="domain" description="Lon proteolytic" evidence="3">
    <location>
        <begin position="278"/>
        <end position="368"/>
    </location>
</feature>
<dbReference type="Proteomes" id="UP000422989">
    <property type="component" value="Chromosome"/>
</dbReference>
<dbReference type="GO" id="GO:0006508">
    <property type="term" value="P:proteolysis"/>
    <property type="evidence" value="ECO:0007669"/>
    <property type="project" value="InterPro"/>
</dbReference>
<dbReference type="GO" id="GO:0030163">
    <property type="term" value="P:protein catabolic process"/>
    <property type="evidence" value="ECO:0007669"/>
    <property type="project" value="InterPro"/>
</dbReference>
<gene>
    <name evidence="5" type="ORF">D7D94_01685</name>
</gene>
<dbReference type="InterPro" id="IPR036034">
    <property type="entry name" value="PDZ_sf"/>
</dbReference>
<keyword evidence="2" id="KW-0812">Transmembrane</keyword>
<dbReference type="InterPro" id="IPR027065">
    <property type="entry name" value="Lon_Prtase"/>
</dbReference>
<evidence type="ECO:0000313" key="6">
    <source>
        <dbReference type="Proteomes" id="UP000422989"/>
    </source>
</evidence>
<dbReference type="SUPFAM" id="SSF54211">
    <property type="entry name" value="Ribosomal protein S5 domain 2-like"/>
    <property type="match status" value="1"/>
</dbReference>
<dbReference type="AlphaFoldDB" id="A0A6I6E1D1"/>
<feature type="domain" description="PDZ" evidence="4">
    <location>
        <begin position="185"/>
        <end position="240"/>
    </location>
</feature>
<evidence type="ECO:0000256" key="1">
    <source>
        <dbReference type="SAM" id="MobiDB-lite"/>
    </source>
</evidence>
<keyword evidence="6" id="KW-1185">Reference proteome</keyword>
<accession>A0A6I6E1D1</accession>
<dbReference type="OrthoDB" id="2356897at2"/>
<evidence type="ECO:0000259" key="3">
    <source>
        <dbReference type="Pfam" id="PF05362"/>
    </source>
</evidence>
<dbReference type="GO" id="GO:0005524">
    <property type="term" value="F:ATP binding"/>
    <property type="evidence" value="ECO:0007669"/>
    <property type="project" value="InterPro"/>
</dbReference>
<dbReference type="Gene3D" id="2.30.42.10">
    <property type="match status" value="1"/>
</dbReference>
<dbReference type="InterPro" id="IPR008269">
    <property type="entry name" value="Lon_proteolytic"/>
</dbReference>
<evidence type="ECO:0000256" key="2">
    <source>
        <dbReference type="SAM" id="Phobius"/>
    </source>
</evidence>
<feature type="region of interest" description="Disordered" evidence="1">
    <location>
        <begin position="1"/>
        <end position="26"/>
    </location>
</feature>
<dbReference type="InterPro" id="IPR014721">
    <property type="entry name" value="Ribsml_uS5_D2-typ_fold_subgr"/>
</dbReference>
<keyword evidence="2" id="KW-0472">Membrane</keyword>
<organism evidence="5 6">
    <name type="scientific">Microbacterium oryzae</name>
    <dbReference type="NCBI Taxonomy" id="743009"/>
    <lineage>
        <taxon>Bacteria</taxon>
        <taxon>Bacillati</taxon>
        <taxon>Actinomycetota</taxon>
        <taxon>Actinomycetes</taxon>
        <taxon>Micrococcales</taxon>
        <taxon>Microbacteriaceae</taxon>
        <taxon>Microbacterium</taxon>
    </lineage>
</organism>
<name>A0A6I6E1D1_9MICO</name>
<keyword evidence="2" id="KW-1133">Transmembrane helix</keyword>
<feature type="compositionally biased region" description="Polar residues" evidence="1">
    <location>
        <begin position="10"/>
        <end position="20"/>
    </location>
</feature>
<protein>
    <submittedName>
        <fullName evidence="5">PDZ domain-containing protein</fullName>
    </submittedName>
</protein>
<dbReference type="PANTHER" id="PTHR10046">
    <property type="entry name" value="ATP DEPENDENT LON PROTEASE FAMILY MEMBER"/>
    <property type="match status" value="1"/>
</dbReference>
<proteinExistence type="predicted"/>
<dbReference type="EMBL" id="CP032550">
    <property type="protein sequence ID" value="QGU26537.1"/>
    <property type="molecule type" value="Genomic_DNA"/>
</dbReference>
<dbReference type="Gene3D" id="3.30.230.10">
    <property type="match status" value="1"/>
</dbReference>
<dbReference type="Pfam" id="PF05362">
    <property type="entry name" value="Lon_C"/>
    <property type="match status" value="1"/>
</dbReference>
<dbReference type="Pfam" id="PF13180">
    <property type="entry name" value="PDZ_2"/>
    <property type="match status" value="1"/>
</dbReference>
<evidence type="ECO:0000313" key="5">
    <source>
        <dbReference type="EMBL" id="QGU26537.1"/>
    </source>
</evidence>
<dbReference type="KEGG" id="moj:D7D94_01685"/>
<dbReference type="InterPro" id="IPR020568">
    <property type="entry name" value="Ribosomal_Su5_D2-typ_SF"/>
</dbReference>
<dbReference type="GO" id="GO:0004252">
    <property type="term" value="F:serine-type endopeptidase activity"/>
    <property type="evidence" value="ECO:0007669"/>
    <property type="project" value="InterPro"/>
</dbReference>